<dbReference type="InterPro" id="IPR010982">
    <property type="entry name" value="Lambda_DNA-bd_dom_sf"/>
</dbReference>
<comment type="caution">
    <text evidence="1">The sequence shown here is derived from an EMBL/GenBank/DDBJ whole genome shotgun (WGS) entry which is preliminary data.</text>
</comment>
<dbReference type="RefSeq" id="WP_272207385.1">
    <property type="nucleotide sequence ID" value="NZ_JAQONC010000001.1"/>
</dbReference>
<dbReference type="Gene3D" id="1.10.260.40">
    <property type="entry name" value="lambda repressor-like DNA-binding domains"/>
    <property type="match status" value="1"/>
</dbReference>
<dbReference type="EMBL" id="JAQOND010000032">
    <property type="protein sequence ID" value="MDC2828435.1"/>
    <property type="molecule type" value="Genomic_DNA"/>
</dbReference>
<dbReference type="GO" id="GO:0003677">
    <property type="term" value="F:DNA binding"/>
    <property type="evidence" value="ECO:0007669"/>
    <property type="project" value="InterPro"/>
</dbReference>
<evidence type="ECO:0000313" key="2">
    <source>
        <dbReference type="Proteomes" id="UP001218021"/>
    </source>
</evidence>
<protein>
    <submittedName>
        <fullName evidence="1">Uncharacterized protein</fullName>
    </submittedName>
</protein>
<gene>
    <name evidence="1" type="ORF">PO158_09100</name>
</gene>
<evidence type="ECO:0000313" key="1">
    <source>
        <dbReference type="EMBL" id="MDC2828435.1"/>
    </source>
</evidence>
<sequence>MDNVISFRSQIFAENLAKLMEKNAETPLELGVAIEEENATVMAWLSGNVPSTDKLIKLQKHYHVSSATLLQPAKDPDNSDMIEEIVAHLDNELSEPEKLLIINYIDSLKKLR</sequence>
<dbReference type="AlphaFoldDB" id="A0AAJ1HTU5"/>
<accession>A0AAJ1HTU5</accession>
<reference evidence="1" key="1">
    <citation type="submission" date="2023-01" db="EMBL/GenBank/DDBJ databases">
        <title>Genome analysis of 13 Lactobacillus isolated from gut of wild boar.</title>
        <authorList>
            <person name="Papp P."/>
            <person name="Libisch B."/>
            <person name="Nagy T."/>
            <person name="Olasz F."/>
        </authorList>
    </citation>
    <scope>NUCLEOTIDE SEQUENCE</scope>
    <source>
        <strain evidence="1">F108</strain>
    </source>
</reference>
<proteinExistence type="predicted"/>
<organism evidence="1 2">
    <name type="scientific">Limosilactobacillus mucosae</name>
    <name type="common">Lactobacillus mucosae</name>
    <dbReference type="NCBI Taxonomy" id="97478"/>
    <lineage>
        <taxon>Bacteria</taxon>
        <taxon>Bacillati</taxon>
        <taxon>Bacillota</taxon>
        <taxon>Bacilli</taxon>
        <taxon>Lactobacillales</taxon>
        <taxon>Lactobacillaceae</taxon>
        <taxon>Limosilactobacillus</taxon>
    </lineage>
</organism>
<dbReference type="Proteomes" id="UP001218021">
    <property type="component" value="Unassembled WGS sequence"/>
</dbReference>
<name>A0AAJ1HTU5_LIMMU</name>